<evidence type="ECO:0000313" key="9">
    <source>
        <dbReference type="RefSeq" id="XP_030075590.1"/>
    </source>
</evidence>
<accession>A0A6P7ZNI8</accession>
<dbReference type="GeneID" id="115480810"/>
<dbReference type="AlphaFoldDB" id="A0A6P7ZNI8"/>
<evidence type="ECO:0000256" key="4">
    <source>
        <dbReference type="ARBA" id="ARBA00022679"/>
    </source>
</evidence>
<comment type="function">
    <text evidence="1">Catalyzes the last step of tRNA splicing, the transfer of the splice junction 2'-phosphate from ligated tRNA to NAD to produce ADP-ribose 1''-2'' cyclic phosphate.</text>
</comment>
<dbReference type="RefSeq" id="XP_030075592.1">
    <property type="nucleotide sequence ID" value="XM_030219732.1"/>
</dbReference>
<dbReference type="InterPro" id="IPR042080">
    <property type="entry name" value="RNA_2'-PTrans_N"/>
</dbReference>
<dbReference type="InterPro" id="IPR002745">
    <property type="entry name" value="Ptrans_KptA/Tpt1"/>
</dbReference>
<dbReference type="Gene3D" id="1.10.10.970">
    <property type="entry name" value="RNA 2'-phosphotransferase, Tpt1/KptA family, N-terminal domain"/>
    <property type="match status" value="1"/>
</dbReference>
<dbReference type="EC" id="2.7.1.160" evidence="3"/>
<evidence type="ECO:0000256" key="2">
    <source>
        <dbReference type="ARBA" id="ARBA00009836"/>
    </source>
</evidence>
<dbReference type="Pfam" id="PF01885">
    <property type="entry name" value="PTS_2-RNA"/>
    <property type="match status" value="1"/>
</dbReference>
<evidence type="ECO:0000313" key="10">
    <source>
        <dbReference type="RefSeq" id="XP_030075592.1"/>
    </source>
</evidence>
<dbReference type="PANTHER" id="PTHR12684">
    <property type="entry name" value="PUTATIVE PHOSPHOTRANSFERASE"/>
    <property type="match status" value="1"/>
</dbReference>
<proteinExistence type="inferred from homology"/>
<dbReference type="InterPro" id="IPR042081">
    <property type="entry name" value="RNA_2'-PTrans_C"/>
</dbReference>
<reference evidence="8" key="1">
    <citation type="submission" date="2024-06" db="UniProtKB">
        <authorList>
            <consortium name="RefSeq"/>
        </authorList>
    </citation>
    <scope>NUCLEOTIDE SEQUENCE [LARGE SCALE GENOMIC DNA]</scope>
</reference>
<name>A0A6P7ZNI8_9AMPH</name>
<evidence type="ECO:0000313" key="8">
    <source>
        <dbReference type="Proteomes" id="UP000515156"/>
    </source>
</evidence>
<dbReference type="RefSeq" id="XP_030075590.1">
    <property type="nucleotide sequence ID" value="XM_030219730.1"/>
</dbReference>
<reference evidence="9" key="2">
    <citation type="submission" date="2025-04" db="UniProtKB">
        <authorList>
            <consortium name="RefSeq"/>
        </authorList>
    </citation>
    <scope>IDENTIFICATION</scope>
</reference>
<keyword evidence="8" id="KW-1185">Reference proteome</keyword>
<feature type="compositionally biased region" description="Basic residues" evidence="7">
    <location>
        <begin position="20"/>
        <end position="33"/>
    </location>
</feature>
<keyword evidence="4" id="KW-0808">Transferase</keyword>
<sequence length="240" mass="27221">MNPAGEPLRDSPTEPEAGRGRRKQRVGNPRRRHEQNPDVRLSKALSYALRHGAANLGLQMGADGFLYLDEMLCHPQFHSYTKEDVLHVVETNNKQRFAVRPHPIDGRLQIRANQGHSIQVNNLELVPIEAGPECPETAVHGTYFRHWPSIHARGLCRMSRMHIHLAPGLPMEHEVISGMRKDCDLAIFINVQKAMSDGVKFFWSSNGVILTPGDEEGLLPLKYFQKVLQLKPERRLLPLQ</sequence>
<organism evidence="8 9">
    <name type="scientific">Microcaecilia unicolor</name>
    <dbReference type="NCBI Taxonomy" id="1415580"/>
    <lineage>
        <taxon>Eukaryota</taxon>
        <taxon>Metazoa</taxon>
        <taxon>Chordata</taxon>
        <taxon>Craniata</taxon>
        <taxon>Vertebrata</taxon>
        <taxon>Euteleostomi</taxon>
        <taxon>Amphibia</taxon>
        <taxon>Gymnophiona</taxon>
        <taxon>Siphonopidae</taxon>
        <taxon>Microcaecilia</taxon>
    </lineage>
</organism>
<dbReference type="Proteomes" id="UP000515156">
    <property type="component" value="Chromosome 11"/>
</dbReference>
<dbReference type="CTD" id="83707"/>
<evidence type="ECO:0000256" key="6">
    <source>
        <dbReference type="ARBA" id="ARBA00047949"/>
    </source>
</evidence>
<dbReference type="GO" id="GO:0006388">
    <property type="term" value="P:tRNA splicing, via endonucleolytic cleavage and ligation"/>
    <property type="evidence" value="ECO:0007669"/>
    <property type="project" value="TreeGrafter"/>
</dbReference>
<protein>
    <recommendedName>
        <fullName evidence="3">2'-phosphotransferase</fullName>
        <ecNumber evidence="3">2.7.1.160</ecNumber>
    </recommendedName>
</protein>
<dbReference type="KEGG" id="muo:115480810"/>
<comment type="similarity">
    <text evidence="2">Belongs to the KptA/TPT1 family.</text>
</comment>
<evidence type="ECO:0000256" key="5">
    <source>
        <dbReference type="ARBA" id="ARBA00023027"/>
    </source>
</evidence>
<dbReference type="PANTHER" id="PTHR12684:SF2">
    <property type="entry name" value="TRNA 2'-PHOSPHOTRANSFERASE 1"/>
    <property type="match status" value="1"/>
</dbReference>
<dbReference type="OrthoDB" id="419694at2759"/>
<dbReference type="SUPFAM" id="SSF56399">
    <property type="entry name" value="ADP-ribosylation"/>
    <property type="match status" value="1"/>
</dbReference>
<evidence type="ECO:0000256" key="7">
    <source>
        <dbReference type="SAM" id="MobiDB-lite"/>
    </source>
</evidence>
<dbReference type="Gene3D" id="3.20.170.30">
    <property type="match status" value="1"/>
</dbReference>
<dbReference type="FunFam" id="3.20.170.30:FF:000002">
    <property type="entry name" value="Phosphotransferase, putative"/>
    <property type="match status" value="1"/>
</dbReference>
<feature type="compositionally biased region" description="Basic and acidic residues" evidence="7">
    <location>
        <begin position="7"/>
        <end position="19"/>
    </location>
</feature>
<evidence type="ECO:0000256" key="1">
    <source>
        <dbReference type="ARBA" id="ARBA00003343"/>
    </source>
</evidence>
<comment type="catalytic activity">
    <reaction evidence="6">
        <text>2'-phospho-[ligated tRNA] + NAD(+) = mature tRNA + ADP-alpha-D-ribose 1'',2''-cyclic phosphate + nicotinamide</text>
        <dbReference type="Rhea" id="RHEA:23324"/>
        <dbReference type="Rhea" id="RHEA-COMP:11106"/>
        <dbReference type="Rhea" id="RHEA-COMP:11107"/>
        <dbReference type="ChEBI" id="CHEBI:17154"/>
        <dbReference type="ChEBI" id="CHEBI:57540"/>
        <dbReference type="ChEBI" id="CHEBI:76596"/>
        <dbReference type="ChEBI" id="CHEBI:82883"/>
        <dbReference type="ChEBI" id="CHEBI:85027"/>
        <dbReference type="EC" id="2.7.1.160"/>
    </reaction>
</comment>
<feature type="region of interest" description="Disordered" evidence="7">
    <location>
        <begin position="1"/>
        <end position="39"/>
    </location>
</feature>
<dbReference type="GO" id="GO:0000215">
    <property type="term" value="F:tRNA 2'-phosphotransferase activity"/>
    <property type="evidence" value="ECO:0007669"/>
    <property type="project" value="UniProtKB-EC"/>
</dbReference>
<evidence type="ECO:0000256" key="3">
    <source>
        <dbReference type="ARBA" id="ARBA00012007"/>
    </source>
</evidence>
<gene>
    <name evidence="9 10" type="primary">TRPT1</name>
</gene>
<keyword evidence="5" id="KW-0520">NAD</keyword>